<reference evidence="1" key="1">
    <citation type="journal article" date="2014" name="Front. Microbiol.">
        <title>High frequency of phylogenetically diverse reductive dehalogenase-homologous genes in deep subseafloor sedimentary metagenomes.</title>
        <authorList>
            <person name="Kawai M."/>
            <person name="Futagami T."/>
            <person name="Toyoda A."/>
            <person name="Takaki Y."/>
            <person name="Nishi S."/>
            <person name="Hori S."/>
            <person name="Arai W."/>
            <person name="Tsubouchi T."/>
            <person name="Morono Y."/>
            <person name="Uchiyama I."/>
            <person name="Ito T."/>
            <person name="Fujiyama A."/>
            <person name="Inagaki F."/>
            <person name="Takami H."/>
        </authorList>
    </citation>
    <scope>NUCLEOTIDE SEQUENCE</scope>
    <source>
        <strain evidence="1">Expedition CK06-06</strain>
    </source>
</reference>
<organism evidence="1">
    <name type="scientific">marine sediment metagenome</name>
    <dbReference type="NCBI Taxonomy" id="412755"/>
    <lineage>
        <taxon>unclassified sequences</taxon>
        <taxon>metagenomes</taxon>
        <taxon>ecological metagenomes</taxon>
    </lineage>
</organism>
<name>X1IQL4_9ZZZZ</name>
<evidence type="ECO:0000313" key="1">
    <source>
        <dbReference type="EMBL" id="GAH71520.1"/>
    </source>
</evidence>
<comment type="caution">
    <text evidence="1">The sequence shown here is derived from an EMBL/GenBank/DDBJ whole genome shotgun (WGS) entry which is preliminary data.</text>
</comment>
<accession>X1IQL4</accession>
<feature type="non-terminal residue" evidence="1">
    <location>
        <position position="1"/>
    </location>
</feature>
<gene>
    <name evidence="1" type="ORF">S03H2_51213</name>
</gene>
<dbReference type="AlphaFoldDB" id="X1IQL4"/>
<evidence type="ECO:0008006" key="2">
    <source>
        <dbReference type="Google" id="ProtNLM"/>
    </source>
</evidence>
<dbReference type="EMBL" id="BARU01032476">
    <property type="protein sequence ID" value="GAH71520.1"/>
    <property type="molecule type" value="Genomic_DNA"/>
</dbReference>
<sequence>GRAGTEVHVGKYGSIILAPNGVDLTKHPKLKDSKWKAKNSARYKEVIARRLLSIGVKNAKISKLICPFCGSMCSTKLKFCGTCGEPLPKA</sequence>
<proteinExistence type="predicted"/>
<protein>
    <recommendedName>
        <fullName evidence="2">Zinc-ribbon domain-containing protein</fullName>
    </recommendedName>
</protein>